<evidence type="ECO:0000313" key="3">
    <source>
        <dbReference type="Proteomes" id="UP001159428"/>
    </source>
</evidence>
<evidence type="ECO:0000256" key="1">
    <source>
        <dbReference type="SAM" id="MobiDB-lite"/>
    </source>
</evidence>
<proteinExistence type="predicted"/>
<evidence type="ECO:0000313" key="2">
    <source>
        <dbReference type="EMBL" id="CAH3123942.1"/>
    </source>
</evidence>
<feature type="region of interest" description="Disordered" evidence="1">
    <location>
        <begin position="99"/>
        <end position="164"/>
    </location>
</feature>
<reference evidence="2 3" key="1">
    <citation type="submission" date="2022-05" db="EMBL/GenBank/DDBJ databases">
        <authorList>
            <consortium name="Genoscope - CEA"/>
            <person name="William W."/>
        </authorList>
    </citation>
    <scope>NUCLEOTIDE SEQUENCE [LARGE SCALE GENOMIC DNA]</scope>
</reference>
<dbReference type="PANTHER" id="PTHR33244:SF3">
    <property type="entry name" value="PEPTIDASE A2 DOMAIN-CONTAINING PROTEIN"/>
    <property type="match status" value="1"/>
</dbReference>
<sequence>MKSKLIARQEKQAHYYNQHSGPPKKPFEADQPIRTYNHHSQTWEPGIIVKPAKQPRSYIIRSSSTGTTYRRTRAQLKPDTTAVRGTQCQRVETPVYQGSEIPQQTTSLAPVSHTQTSHKNGAAPRPGSGETVPLNNIPQGPSDIAGGYVTRSGRTVTPAQRLDL</sequence>
<comment type="caution">
    <text evidence="2">The sequence shown here is derived from an EMBL/GenBank/DDBJ whole genome shotgun (WGS) entry which is preliminary data.</text>
</comment>
<organism evidence="2 3">
    <name type="scientific">Pocillopora meandrina</name>
    <dbReference type="NCBI Taxonomy" id="46732"/>
    <lineage>
        <taxon>Eukaryota</taxon>
        <taxon>Metazoa</taxon>
        <taxon>Cnidaria</taxon>
        <taxon>Anthozoa</taxon>
        <taxon>Hexacorallia</taxon>
        <taxon>Scleractinia</taxon>
        <taxon>Astrocoeniina</taxon>
        <taxon>Pocilloporidae</taxon>
        <taxon>Pocillopora</taxon>
    </lineage>
</organism>
<feature type="region of interest" description="Disordered" evidence="1">
    <location>
        <begin position="53"/>
        <end position="73"/>
    </location>
</feature>
<dbReference type="EMBL" id="CALNXJ010000020">
    <property type="protein sequence ID" value="CAH3123942.1"/>
    <property type="molecule type" value="Genomic_DNA"/>
</dbReference>
<dbReference type="PANTHER" id="PTHR33244">
    <property type="entry name" value="INTEGRASE CATALYTIC DOMAIN-CONTAINING PROTEIN-RELATED"/>
    <property type="match status" value="1"/>
</dbReference>
<keyword evidence="3" id="KW-1185">Reference proteome</keyword>
<feature type="compositionally biased region" description="Low complexity" evidence="1">
    <location>
        <begin position="56"/>
        <end position="69"/>
    </location>
</feature>
<accession>A0AAU9WRR1</accession>
<dbReference type="AlphaFoldDB" id="A0AAU9WRR1"/>
<dbReference type="Proteomes" id="UP001159428">
    <property type="component" value="Unassembled WGS sequence"/>
</dbReference>
<name>A0AAU9WRR1_9CNID</name>
<feature type="compositionally biased region" description="Polar residues" evidence="1">
    <location>
        <begin position="100"/>
        <end position="119"/>
    </location>
</feature>
<gene>
    <name evidence="2" type="ORF">PMEA_00011607</name>
</gene>
<protein>
    <submittedName>
        <fullName evidence="2">Uncharacterized protein</fullName>
    </submittedName>
</protein>
<feature type="region of interest" description="Disordered" evidence="1">
    <location>
        <begin position="1"/>
        <end position="30"/>
    </location>
</feature>